<dbReference type="Proteomes" id="UP000002015">
    <property type="component" value="Chromosome"/>
</dbReference>
<dbReference type="RefSeq" id="WP_012144412.1">
    <property type="nucleotide sequence ID" value="NC_009831.1"/>
</dbReference>
<evidence type="ECO:0008006" key="4">
    <source>
        <dbReference type="Google" id="ProtNLM"/>
    </source>
</evidence>
<dbReference type="InterPro" id="IPR029021">
    <property type="entry name" value="Prot-tyrosine_phosphatase-like"/>
</dbReference>
<organism evidence="2 3">
    <name type="scientific">Shewanella sediminis (strain HAW-EB3)</name>
    <dbReference type="NCBI Taxonomy" id="425104"/>
    <lineage>
        <taxon>Bacteria</taxon>
        <taxon>Pseudomonadati</taxon>
        <taxon>Pseudomonadota</taxon>
        <taxon>Gammaproteobacteria</taxon>
        <taxon>Alteromonadales</taxon>
        <taxon>Shewanellaceae</taxon>
        <taxon>Shewanella</taxon>
    </lineage>
</organism>
<reference evidence="2 3" key="1">
    <citation type="submission" date="2007-08" db="EMBL/GenBank/DDBJ databases">
        <title>Complete sequence of Shewanella sediminis HAW-EB3.</title>
        <authorList>
            <consortium name="US DOE Joint Genome Institute"/>
            <person name="Copeland A."/>
            <person name="Lucas S."/>
            <person name="Lapidus A."/>
            <person name="Barry K."/>
            <person name="Glavina del Rio T."/>
            <person name="Dalin E."/>
            <person name="Tice H."/>
            <person name="Pitluck S."/>
            <person name="Chertkov O."/>
            <person name="Brettin T."/>
            <person name="Bruce D."/>
            <person name="Detter J.C."/>
            <person name="Han C."/>
            <person name="Schmutz J."/>
            <person name="Larimer F."/>
            <person name="Land M."/>
            <person name="Hauser L."/>
            <person name="Kyrpides N."/>
            <person name="Kim E."/>
            <person name="Zhao J.-S."/>
            <person name="Richardson P."/>
        </authorList>
    </citation>
    <scope>NUCLEOTIDE SEQUENCE [LARGE SCALE GENOMIC DNA]</scope>
    <source>
        <strain evidence="2 3">HAW-EB3</strain>
    </source>
</reference>
<dbReference type="STRING" id="425104.Ssed_4078"/>
<proteinExistence type="predicted"/>
<sequence precursor="true">MKRAILLAGLITATSAQAEIVPDALQDIKAVQFNSANVITSGLPNEAQFETLQQAGVDLVINLIPDGNSSGHGDEASLVEAAGMIYESISVDWKKPSIEDVEQFFSIMNTNRDKDILVHCAANYRASAFYYLYQATQLKQDSEQQKQLTLTPWGDLESSLKEYPQWQVLIEQVKAKYQ</sequence>
<evidence type="ECO:0000313" key="3">
    <source>
        <dbReference type="Proteomes" id="UP000002015"/>
    </source>
</evidence>
<keyword evidence="3" id="KW-1185">Reference proteome</keyword>
<dbReference type="KEGG" id="sse:Ssed_4078"/>
<dbReference type="Gene3D" id="3.90.190.10">
    <property type="entry name" value="Protein tyrosine phosphatase superfamily"/>
    <property type="match status" value="1"/>
</dbReference>
<gene>
    <name evidence="2" type="ordered locus">Ssed_4078</name>
</gene>
<name>A8G0Q9_SHESH</name>
<feature type="signal peptide" evidence="1">
    <location>
        <begin position="1"/>
        <end position="18"/>
    </location>
</feature>
<dbReference type="EMBL" id="CP000821">
    <property type="protein sequence ID" value="ABV38682.1"/>
    <property type="molecule type" value="Genomic_DNA"/>
</dbReference>
<protein>
    <recommendedName>
        <fullName evidence="4">Phosphatase</fullName>
    </recommendedName>
</protein>
<dbReference type="HOGENOM" id="CLU_105726_0_0_6"/>
<dbReference type="eggNOG" id="COG3453">
    <property type="taxonomic scope" value="Bacteria"/>
</dbReference>
<dbReference type="CDD" id="cd14503">
    <property type="entry name" value="PTP-bact"/>
    <property type="match status" value="1"/>
</dbReference>
<dbReference type="AlphaFoldDB" id="A8G0Q9"/>
<keyword evidence="1" id="KW-0732">Signal</keyword>
<evidence type="ECO:0000256" key="1">
    <source>
        <dbReference type="SAM" id="SignalP"/>
    </source>
</evidence>
<accession>A8G0Q9</accession>
<feature type="chain" id="PRO_5002720166" description="Phosphatase" evidence="1">
    <location>
        <begin position="19"/>
        <end position="178"/>
    </location>
</feature>
<evidence type="ECO:0000313" key="2">
    <source>
        <dbReference type="EMBL" id="ABV38682.1"/>
    </source>
</evidence>
<dbReference type="SUPFAM" id="SSF52799">
    <property type="entry name" value="(Phosphotyrosine protein) phosphatases II"/>
    <property type="match status" value="1"/>
</dbReference>